<feature type="compositionally biased region" description="Low complexity" evidence="1">
    <location>
        <begin position="174"/>
        <end position="196"/>
    </location>
</feature>
<organism evidence="2 3">
    <name type="scientific">Microbispora amethystogenes</name>
    <dbReference type="NCBI Taxonomy" id="1427754"/>
    <lineage>
        <taxon>Bacteria</taxon>
        <taxon>Bacillati</taxon>
        <taxon>Actinomycetota</taxon>
        <taxon>Actinomycetes</taxon>
        <taxon>Streptosporangiales</taxon>
        <taxon>Streptosporangiaceae</taxon>
        <taxon>Microbispora</taxon>
    </lineage>
</organism>
<protein>
    <submittedName>
        <fullName evidence="2">Uncharacterized protein</fullName>
    </submittedName>
</protein>
<evidence type="ECO:0000313" key="2">
    <source>
        <dbReference type="EMBL" id="GIH33252.1"/>
    </source>
</evidence>
<keyword evidence="3" id="KW-1185">Reference proteome</keyword>
<feature type="region of interest" description="Disordered" evidence="1">
    <location>
        <begin position="1"/>
        <end position="29"/>
    </location>
</feature>
<evidence type="ECO:0000256" key="1">
    <source>
        <dbReference type="SAM" id="MobiDB-lite"/>
    </source>
</evidence>
<accession>A0ABQ4FEJ9</accession>
<proteinExistence type="predicted"/>
<feature type="compositionally biased region" description="Basic and acidic residues" evidence="1">
    <location>
        <begin position="201"/>
        <end position="210"/>
    </location>
</feature>
<dbReference type="EMBL" id="BOOB01000023">
    <property type="protein sequence ID" value="GIH33252.1"/>
    <property type="molecule type" value="Genomic_DNA"/>
</dbReference>
<feature type="region of interest" description="Disordered" evidence="1">
    <location>
        <begin position="133"/>
        <end position="210"/>
    </location>
</feature>
<evidence type="ECO:0000313" key="3">
    <source>
        <dbReference type="Proteomes" id="UP000651728"/>
    </source>
</evidence>
<feature type="compositionally biased region" description="Low complexity" evidence="1">
    <location>
        <begin position="149"/>
        <end position="162"/>
    </location>
</feature>
<sequence>MTVPNEKGGPRMGTLPNITTTRPADDDARRRQSRAALVLADLLAEDLPELVWINPPREVAVPFLRGVVPGTPRDDAGFAEHAAAVHAWAGFLQADPEWVPLHDGGPCNSGGELTVTGWHMGVKVTVRAWLPATPEAAPGDRAGDRTPRGGRLAAVGAAGARPGRCRRRPPPGKPALRGTRSRSGSASSSRTRFSTRGVHRPPTDLRPRPC</sequence>
<gene>
    <name evidence="2" type="ORF">Mam01_34160</name>
</gene>
<dbReference type="Proteomes" id="UP000651728">
    <property type="component" value="Unassembled WGS sequence"/>
</dbReference>
<reference evidence="2 3" key="1">
    <citation type="submission" date="2021-01" db="EMBL/GenBank/DDBJ databases">
        <title>Whole genome shotgun sequence of Microbispora amethystogenes NBRC 101907.</title>
        <authorList>
            <person name="Komaki H."/>
            <person name="Tamura T."/>
        </authorList>
    </citation>
    <scope>NUCLEOTIDE SEQUENCE [LARGE SCALE GENOMIC DNA]</scope>
    <source>
        <strain evidence="2 3">NBRC 101907</strain>
    </source>
</reference>
<comment type="caution">
    <text evidence="2">The sequence shown here is derived from an EMBL/GenBank/DDBJ whole genome shotgun (WGS) entry which is preliminary data.</text>
</comment>
<name>A0ABQ4FEJ9_9ACTN</name>